<keyword evidence="3" id="KW-1185">Reference proteome</keyword>
<dbReference type="PANTHER" id="PTHR39244:SF5">
    <property type="entry name" value="NATTERIN-3-LIKE"/>
    <property type="match status" value="1"/>
</dbReference>
<gene>
    <name evidence="2" type="ORF">SASPL_141898</name>
</gene>
<sequence length="470" mass="52722">MAGALPESIVIAITLNTGEYYVCRNVRNGLVQGGSKDLSGPEVKIQVERAEVDNDHVHLRFIHSNRYWQQRSASDSDIVAVLKEPDENKEKATCTLFKPRVESDVLFLNHAQTGRGVAFDHSRGFLSLNRSSVADPLRFVDAETLVKLPKHVAFKAVYNDCFLKAEYYRDHTVSFISGFPIDYRYFRFNSSDPDEVASGYEVVPMEDGHVMIKSDYYDKFWLQTNSWIEGANSDVATASNKSALFWPVKISDNVIVLKSAANHMFCKGLSLDNKNDCLNAHDPNMSKYTKLEVHELVTKRSIRNVRYRMEDARVHGEEAVVVDTVSFDNPTDHEVTVTDSVEYKTENSYSFTQGLSITSGVKVSMEAELPFIAKAGIEVHHEITGSFNWGHTKMESVTHTGSGSVPVPPKSKVIVDCVVTKGTCNIPYSYTQEDHSSTTGEIHRSDHVDGIYEGVSYYNFNFQVAETHSI</sequence>
<dbReference type="Pfam" id="PF03318">
    <property type="entry name" value="ETX_MTX2"/>
    <property type="match status" value="1"/>
</dbReference>
<dbReference type="Pfam" id="PF07468">
    <property type="entry name" value="Agglutinin"/>
    <property type="match status" value="1"/>
</dbReference>
<evidence type="ECO:0000313" key="2">
    <source>
        <dbReference type="EMBL" id="KAG6395774.1"/>
    </source>
</evidence>
<reference evidence="2" key="1">
    <citation type="submission" date="2018-01" db="EMBL/GenBank/DDBJ databases">
        <authorList>
            <person name="Mao J.F."/>
        </authorList>
    </citation>
    <scope>NUCLEOTIDE SEQUENCE</scope>
    <source>
        <strain evidence="2">Huo1</strain>
        <tissue evidence="2">Leaf</tissue>
    </source>
</reference>
<dbReference type="SMART" id="SM00791">
    <property type="entry name" value="Agglutinin"/>
    <property type="match status" value="1"/>
</dbReference>
<dbReference type="PANTHER" id="PTHR39244">
    <property type="entry name" value="NATTERIN-4"/>
    <property type="match status" value="1"/>
</dbReference>
<name>A0A8X8Z9B5_SALSN</name>
<dbReference type="InterPro" id="IPR004991">
    <property type="entry name" value="Aerolysin-like"/>
</dbReference>
<accession>A0A8X8Z9B5</accession>
<dbReference type="CDD" id="cd20216">
    <property type="entry name" value="PFM_HFR-2-like"/>
    <property type="match status" value="1"/>
</dbReference>
<comment type="caution">
    <text evidence="2">The sequence shown here is derived from an EMBL/GenBank/DDBJ whole genome shotgun (WGS) entry which is preliminary data.</text>
</comment>
<dbReference type="Proteomes" id="UP000298416">
    <property type="component" value="Unassembled WGS sequence"/>
</dbReference>
<dbReference type="OrthoDB" id="4948898at2759"/>
<reference evidence="2" key="2">
    <citation type="submission" date="2020-08" db="EMBL/GenBank/DDBJ databases">
        <title>Plant Genome Project.</title>
        <authorList>
            <person name="Zhang R.-G."/>
        </authorList>
    </citation>
    <scope>NUCLEOTIDE SEQUENCE</scope>
    <source>
        <strain evidence="2">Huo1</strain>
        <tissue evidence="2">Leaf</tissue>
    </source>
</reference>
<dbReference type="InterPro" id="IPR008998">
    <property type="entry name" value="Agglutinin"/>
</dbReference>
<dbReference type="AlphaFoldDB" id="A0A8X8Z9B5"/>
<protein>
    <recommendedName>
        <fullName evidence="1">Agglutinin domain-containing protein</fullName>
    </recommendedName>
</protein>
<feature type="domain" description="Agglutinin" evidence="1">
    <location>
        <begin position="146"/>
        <end position="295"/>
    </location>
</feature>
<evidence type="ECO:0000313" key="3">
    <source>
        <dbReference type="Proteomes" id="UP000298416"/>
    </source>
</evidence>
<evidence type="ECO:0000259" key="1">
    <source>
        <dbReference type="SMART" id="SM00791"/>
    </source>
</evidence>
<organism evidence="2">
    <name type="scientific">Salvia splendens</name>
    <name type="common">Scarlet sage</name>
    <dbReference type="NCBI Taxonomy" id="180675"/>
    <lineage>
        <taxon>Eukaryota</taxon>
        <taxon>Viridiplantae</taxon>
        <taxon>Streptophyta</taxon>
        <taxon>Embryophyta</taxon>
        <taxon>Tracheophyta</taxon>
        <taxon>Spermatophyta</taxon>
        <taxon>Magnoliopsida</taxon>
        <taxon>eudicotyledons</taxon>
        <taxon>Gunneridae</taxon>
        <taxon>Pentapetalae</taxon>
        <taxon>asterids</taxon>
        <taxon>lamiids</taxon>
        <taxon>Lamiales</taxon>
        <taxon>Lamiaceae</taxon>
        <taxon>Nepetoideae</taxon>
        <taxon>Mentheae</taxon>
        <taxon>Salviinae</taxon>
        <taxon>Salvia</taxon>
        <taxon>Salvia subgen. Calosphace</taxon>
        <taxon>core Calosphace</taxon>
    </lineage>
</organism>
<proteinExistence type="predicted"/>
<dbReference type="EMBL" id="PNBA02000016">
    <property type="protein sequence ID" value="KAG6395774.1"/>
    <property type="molecule type" value="Genomic_DNA"/>
</dbReference>
<dbReference type="InterPro" id="IPR053237">
    <property type="entry name" value="Natterin_C"/>
</dbReference>